<protein>
    <recommendedName>
        <fullName evidence="7">Lipopolysaccharide assembly protein A domain-containing protein</fullName>
    </recommendedName>
</protein>
<feature type="domain" description="Lipopolysaccharide assembly protein A" evidence="7">
    <location>
        <begin position="58"/>
        <end position="93"/>
    </location>
</feature>
<keyword evidence="3 6" id="KW-1133">Transmembrane helix</keyword>
<name>A0ABN1H4M8_9ACTN</name>
<dbReference type="InterPro" id="IPR010445">
    <property type="entry name" value="LapA_dom"/>
</dbReference>
<evidence type="ECO:0000256" key="5">
    <source>
        <dbReference type="SAM" id="MobiDB-lite"/>
    </source>
</evidence>
<evidence type="ECO:0000256" key="1">
    <source>
        <dbReference type="ARBA" id="ARBA00022475"/>
    </source>
</evidence>
<reference evidence="8 9" key="1">
    <citation type="journal article" date="2019" name="Int. J. Syst. Evol. Microbiol.">
        <title>The Global Catalogue of Microorganisms (GCM) 10K type strain sequencing project: providing services to taxonomists for standard genome sequencing and annotation.</title>
        <authorList>
            <consortium name="The Broad Institute Genomics Platform"/>
            <consortium name="The Broad Institute Genome Sequencing Center for Infectious Disease"/>
            <person name="Wu L."/>
            <person name="Ma J."/>
        </authorList>
    </citation>
    <scope>NUCLEOTIDE SEQUENCE [LARGE SCALE GENOMIC DNA]</scope>
    <source>
        <strain evidence="8 9">JCM 5067</strain>
    </source>
</reference>
<evidence type="ECO:0000256" key="4">
    <source>
        <dbReference type="ARBA" id="ARBA00023136"/>
    </source>
</evidence>
<dbReference type="EMBL" id="BAAACA010000066">
    <property type="protein sequence ID" value="GAA0628583.1"/>
    <property type="molecule type" value="Genomic_DNA"/>
</dbReference>
<evidence type="ECO:0000259" key="7">
    <source>
        <dbReference type="Pfam" id="PF06305"/>
    </source>
</evidence>
<evidence type="ECO:0000256" key="2">
    <source>
        <dbReference type="ARBA" id="ARBA00022692"/>
    </source>
</evidence>
<dbReference type="Pfam" id="PF06305">
    <property type="entry name" value="LapA_dom"/>
    <property type="match status" value="1"/>
</dbReference>
<evidence type="ECO:0000256" key="6">
    <source>
        <dbReference type="SAM" id="Phobius"/>
    </source>
</evidence>
<feature type="transmembrane region" description="Helical" evidence="6">
    <location>
        <begin position="77"/>
        <end position="95"/>
    </location>
</feature>
<feature type="transmembrane region" description="Helical" evidence="6">
    <location>
        <begin position="39"/>
        <end position="57"/>
    </location>
</feature>
<organism evidence="8 9">
    <name type="scientific">Streptomyces crystallinus</name>
    <dbReference type="NCBI Taxonomy" id="68191"/>
    <lineage>
        <taxon>Bacteria</taxon>
        <taxon>Bacillati</taxon>
        <taxon>Actinomycetota</taxon>
        <taxon>Actinomycetes</taxon>
        <taxon>Kitasatosporales</taxon>
        <taxon>Streptomycetaceae</taxon>
        <taxon>Streptomyces</taxon>
    </lineage>
</organism>
<evidence type="ECO:0000313" key="9">
    <source>
        <dbReference type="Proteomes" id="UP001500668"/>
    </source>
</evidence>
<comment type="caution">
    <text evidence="8">The sequence shown here is derived from an EMBL/GenBank/DDBJ whole genome shotgun (WGS) entry which is preliminary data.</text>
</comment>
<keyword evidence="1" id="KW-1003">Cell membrane</keyword>
<proteinExistence type="predicted"/>
<sequence>MAPPTEAPLTKHLRKGRVMSPKDASGGTKGGTGAGGALTPSRVAVIVIGILALVFIFENTREVKIRLLIPEVSMPLYLALLAVFVVGVICGGYFIRRRGR</sequence>
<feature type="compositionally biased region" description="Gly residues" evidence="5">
    <location>
        <begin position="27"/>
        <end position="36"/>
    </location>
</feature>
<evidence type="ECO:0000313" key="8">
    <source>
        <dbReference type="EMBL" id="GAA0628583.1"/>
    </source>
</evidence>
<feature type="region of interest" description="Disordered" evidence="5">
    <location>
        <begin position="1"/>
        <end position="38"/>
    </location>
</feature>
<keyword evidence="2 6" id="KW-0812">Transmembrane</keyword>
<gene>
    <name evidence="8" type="ORF">GCM10010394_69840</name>
</gene>
<dbReference type="Proteomes" id="UP001500668">
    <property type="component" value="Unassembled WGS sequence"/>
</dbReference>
<evidence type="ECO:0000256" key="3">
    <source>
        <dbReference type="ARBA" id="ARBA00022989"/>
    </source>
</evidence>
<keyword evidence="9" id="KW-1185">Reference proteome</keyword>
<keyword evidence="4 6" id="KW-0472">Membrane</keyword>
<accession>A0ABN1H4M8</accession>